<protein>
    <submittedName>
        <fullName evidence="4">Transcriptional regulator, AraC family</fullName>
    </submittedName>
</protein>
<evidence type="ECO:0000256" key="2">
    <source>
        <dbReference type="ARBA" id="ARBA00023125"/>
    </source>
</evidence>
<evidence type="ECO:0000313" key="5">
    <source>
        <dbReference type="Proteomes" id="UP000061569"/>
    </source>
</evidence>
<dbReference type="PANTHER" id="PTHR43280">
    <property type="entry name" value="ARAC-FAMILY TRANSCRIPTIONAL REGULATOR"/>
    <property type="match status" value="1"/>
</dbReference>
<keyword evidence="2" id="KW-0238">DNA-binding</keyword>
<dbReference type="AlphaFoldDB" id="A0A0S2DMR8"/>
<dbReference type="Proteomes" id="UP000061569">
    <property type="component" value="Chromosome"/>
</dbReference>
<dbReference type="PROSITE" id="PS00041">
    <property type="entry name" value="HTH_ARAC_FAMILY_1"/>
    <property type="match status" value="1"/>
</dbReference>
<evidence type="ECO:0000256" key="1">
    <source>
        <dbReference type="ARBA" id="ARBA00023015"/>
    </source>
</evidence>
<dbReference type="Gene3D" id="1.10.10.60">
    <property type="entry name" value="Homeodomain-like"/>
    <property type="match status" value="1"/>
</dbReference>
<dbReference type="PROSITE" id="PS01124">
    <property type="entry name" value="HTH_ARAC_FAMILY_2"/>
    <property type="match status" value="1"/>
</dbReference>
<organism evidence="4 5">
    <name type="scientific">Lysobacter enzymogenes</name>
    <dbReference type="NCBI Taxonomy" id="69"/>
    <lineage>
        <taxon>Bacteria</taxon>
        <taxon>Pseudomonadati</taxon>
        <taxon>Pseudomonadota</taxon>
        <taxon>Gammaproteobacteria</taxon>
        <taxon>Lysobacterales</taxon>
        <taxon>Lysobacteraceae</taxon>
        <taxon>Lysobacter</taxon>
    </lineage>
</organism>
<dbReference type="EMBL" id="CP013140">
    <property type="protein sequence ID" value="ALN59842.1"/>
    <property type="molecule type" value="Genomic_DNA"/>
</dbReference>
<dbReference type="OrthoDB" id="345413at2"/>
<dbReference type="GO" id="GO:0003700">
    <property type="term" value="F:DNA-binding transcription factor activity"/>
    <property type="evidence" value="ECO:0007669"/>
    <property type="project" value="InterPro"/>
</dbReference>
<dbReference type="Pfam" id="PF12833">
    <property type="entry name" value="HTH_18"/>
    <property type="match status" value="1"/>
</dbReference>
<sequence>MELFSLTIAGFSIIVAALLWLTYVAFLKIPGKSAYSILSCTVLLGALVALQLGHLLYFTGGPAPLDTLAYQIALFVAPPSFFFFGRWALLPDEPFRPGLLLALLPIALLPIPRLDVSLPMLFAVGAGFALWLGRLVYGLRVQRKQFRFEFFWFGVMSAFAVGVLALGFALPYIDPVWFYRFYCNAIGAAFAIMVVALIAHPDLIADLTEAAQLRYGKSTLRDADVDGLLARLAALMADPKVYRNETLTLSTLAADLGVTGHQLSELVNTRLGMGFPRYVRERRVAAAKAMLVAEPNASILAVGMDTGFKSQSTFYAAFKEVTGQSPGDYRKANAKAS</sequence>
<accession>A0A0S2DMR8</accession>
<evidence type="ECO:0000256" key="3">
    <source>
        <dbReference type="ARBA" id="ARBA00023163"/>
    </source>
</evidence>
<dbReference type="InterPro" id="IPR009057">
    <property type="entry name" value="Homeodomain-like_sf"/>
</dbReference>
<dbReference type="PATRIC" id="fig|69.6.peg.4437"/>
<dbReference type="GO" id="GO:0043565">
    <property type="term" value="F:sequence-specific DNA binding"/>
    <property type="evidence" value="ECO:0007669"/>
    <property type="project" value="InterPro"/>
</dbReference>
<dbReference type="InterPro" id="IPR018060">
    <property type="entry name" value="HTH_AraC"/>
</dbReference>
<dbReference type="KEGG" id="lez:GLE_4501"/>
<name>A0A0S2DMR8_LYSEN</name>
<keyword evidence="1" id="KW-0805">Transcription regulation</keyword>
<dbReference type="SMART" id="SM00342">
    <property type="entry name" value="HTH_ARAC"/>
    <property type="match status" value="1"/>
</dbReference>
<dbReference type="PANTHER" id="PTHR43280:SF29">
    <property type="entry name" value="ARAC-FAMILY TRANSCRIPTIONAL REGULATOR"/>
    <property type="match status" value="1"/>
</dbReference>
<evidence type="ECO:0000313" key="4">
    <source>
        <dbReference type="EMBL" id="ALN59842.1"/>
    </source>
</evidence>
<gene>
    <name evidence="4" type="ORF">GLE_4501</name>
</gene>
<proteinExistence type="predicted"/>
<keyword evidence="3" id="KW-0804">Transcription</keyword>
<dbReference type="InterPro" id="IPR018062">
    <property type="entry name" value="HTH_AraC-typ_CS"/>
</dbReference>
<dbReference type="SUPFAM" id="SSF46689">
    <property type="entry name" value="Homeodomain-like"/>
    <property type="match status" value="1"/>
</dbReference>
<dbReference type="STRING" id="69.GLE_4501"/>
<reference evidence="4 5" key="1">
    <citation type="submission" date="2015-11" db="EMBL/GenBank/DDBJ databases">
        <title>Genome sequences of Lysobacter enzymogenes strain C3 and Lysobacter antibioticus ATCC 29479.</title>
        <authorList>
            <person name="Kobayashi D.Y."/>
        </authorList>
    </citation>
    <scope>NUCLEOTIDE SEQUENCE [LARGE SCALE GENOMIC DNA]</scope>
    <source>
        <strain evidence="4 5">C3</strain>
    </source>
</reference>